<sequence length="164" mass="18734">MLKMKVSLVWLTISFVCLLPWYLLAQNSPKDYLKIHNAARAKVGVKSLKWSFQLEEYAQAHLTMYIRDCMLKLSPAGNPYGENIAFERVGSLKELTGAEAVRLWLVQKQYYDEKSNSCVGGDCLSYTQVVWDTTTYIGCARVKCNNGRYMVSCNYYPPGNYVLD</sequence>
<evidence type="ECO:0000313" key="3">
    <source>
        <dbReference type="EMBL" id="MED6161228.1"/>
    </source>
</evidence>
<dbReference type="Gene3D" id="3.40.33.10">
    <property type="entry name" value="CAP"/>
    <property type="match status" value="1"/>
</dbReference>
<dbReference type="Proteomes" id="UP001341840">
    <property type="component" value="Unassembled WGS sequence"/>
</dbReference>
<dbReference type="EMBL" id="JASCZI010121327">
    <property type="protein sequence ID" value="MED6161228.1"/>
    <property type="molecule type" value="Genomic_DNA"/>
</dbReference>
<gene>
    <name evidence="3" type="ORF">PIB30_118393</name>
</gene>
<dbReference type="PANTHER" id="PTHR10334">
    <property type="entry name" value="CYSTEINE-RICH SECRETORY PROTEIN-RELATED"/>
    <property type="match status" value="1"/>
</dbReference>
<feature type="signal peptide" evidence="1">
    <location>
        <begin position="1"/>
        <end position="25"/>
    </location>
</feature>
<dbReference type="PRINTS" id="PR00837">
    <property type="entry name" value="V5TPXLIKE"/>
</dbReference>
<keyword evidence="1" id="KW-0732">Signal</keyword>
<keyword evidence="4" id="KW-1185">Reference proteome</keyword>
<name>A0ABU6UMF4_9FABA</name>
<dbReference type="SUPFAM" id="SSF55797">
    <property type="entry name" value="PR-1-like"/>
    <property type="match status" value="1"/>
</dbReference>
<evidence type="ECO:0000313" key="4">
    <source>
        <dbReference type="Proteomes" id="UP001341840"/>
    </source>
</evidence>
<evidence type="ECO:0000259" key="2">
    <source>
        <dbReference type="SMART" id="SM00198"/>
    </source>
</evidence>
<dbReference type="InterPro" id="IPR001283">
    <property type="entry name" value="CRISP-related"/>
</dbReference>
<dbReference type="InterPro" id="IPR014044">
    <property type="entry name" value="CAP_dom"/>
</dbReference>
<feature type="domain" description="SCP" evidence="2">
    <location>
        <begin position="27"/>
        <end position="163"/>
    </location>
</feature>
<protein>
    <recommendedName>
        <fullName evidence="2">SCP domain-containing protein</fullName>
    </recommendedName>
</protein>
<dbReference type="InterPro" id="IPR035940">
    <property type="entry name" value="CAP_sf"/>
</dbReference>
<feature type="chain" id="PRO_5046316235" description="SCP domain-containing protein" evidence="1">
    <location>
        <begin position="26"/>
        <end position="164"/>
    </location>
</feature>
<dbReference type="InterPro" id="IPR018244">
    <property type="entry name" value="Allrgn_V5/Tpx1_CS"/>
</dbReference>
<dbReference type="SMART" id="SM00198">
    <property type="entry name" value="SCP"/>
    <property type="match status" value="1"/>
</dbReference>
<evidence type="ECO:0000256" key="1">
    <source>
        <dbReference type="SAM" id="SignalP"/>
    </source>
</evidence>
<proteinExistence type="predicted"/>
<accession>A0ABU6UMF4</accession>
<comment type="caution">
    <text evidence="3">The sequence shown here is derived from an EMBL/GenBank/DDBJ whole genome shotgun (WGS) entry which is preliminary data.</text>
</comment>
<reference evidence="3 4" key="1">
    <citation type="journal article" date="2023" name="Plants (Basel)">
        <title>Bridging the Gap: Combining Genomics and Transcriptomics Approaches to Understand Stylosanthes scabra, an Orphan Legume from the Brazilian Caatinga.</title>
        <authorList>
            <person name="Ferreira-Neto J.R.C."/>
            <person name="da Silva M.D."/>
            <person name="Binneck E."/>
            <person name="de Melo N.F."/>
            <person name="da Silva R.H."/>
            <person name="de Melo A.L.T.M."/>
            <person name="Pandolfi V."/>
            <person name="Bustamante F.O."/>
            <person name="Brasileiro-Vidal A.C."/>
            <person name="Benko-Iseppon A.M."/>
        </authorList>
    </citation>
    <scope>NUCLEOTIDE SEQUENCE [LARGE SCALE GENOMIC DNA]</scope>
    <source>
        <tissue evidence="3">Leaves</tissue>
    </source>
</reference>
<dbReference type="Pfam" id="PF00188">
    <property type="entry name" value="CAP"/>
    <property type="match status" value="1"/>
</dbReference>
<dbReference type="PROSITE" id="PS01010">
    <property type="entry name" value="CRISP_2"/>
    <property type="match status" value="1"/>
</dbReference>
<organism evidence="3 4">
    <name type="scientific">Stylosanthes scabra</name>
    <dbReference type="NCBI Taxonomy" id="79078"/>
    <lineage>
        <taxon>Eukaryota</taxon>
        <taxon>Viridiplantae</taxon>
        <taxon>Streptophyta</taxon>
        <taxon>Embryophyta</taxon>
        <taxon>Tracheophyta</taxon>
        <taxon>Spermatophyta</taxon>
        <taxon>Magnoliopsida</taxon>
        <taxon>eudicotyledons</taxon>
        <taxon>Gunneridae</taxon>
        <taxon>Pentapetalae</taxon>
        <taxon>rosids</taxon>
        <taxon>fabids</taxon>
        <taxon>Fabales</taxon>
        <taxon>Fabaceae</taxon>
        <taxon>Papilionoideae</taxon>
        <taxon>50 kb inversion clade</taxon>
        <taxon>dalbergioids sensu lato</taxon>
        <taxon>Dalbergieae</taxon>
        <taxon>Pterocarpus clade</taxon>
        <taxon>Stylosanthes</taxon>
    </lineage>
</organism>